<dbReference type="PROSITE" id="PS50005">
    <property type="entry name" value="TPR"/>
    <property type="match status" value="1"/>
</dbReference>
<evidence type="ECO:0000259" key="3">
    <source>
        <dbReference type="PROSITE" id="PS50280"/>
    </source>
</evidence>
<dbReference type="PANTHER" id="PTHR47643:SF2">
    <property type="entry name" value="TPR DOMAIN PROTEIN (AFU_ORTHOLOGUE AFUA_5G12710)"/>
    <property type="match status" value="1"/>
</dbReference>
<dbReference type="PROSITE" id="PS50280">
    <property type="entry name" value="SET"/>
    <property type="match status" value="1"/>
</dbReference>
<accession>A0A8T0IBZ3</accession>
<sequence>MMSAEEMGVLRGRLVKASQAMDKEELMELHRLRMRQYEDTGNDWELMGEEEKEGMVERLSAKAKASRRGSGVIVPLEELRRITLVELTVEKRHEGCVLYGTLCVEAFFLSYVQTLVEDEEGKVMTLMIDDPELDCDSSWGKVKIRYSEGAKIAIKEPYLSTLPDKTLALYVNTEDDISILSEMPYLPSDVSPWSKLEAADLRTEGNRFFAKEDWVGAIDLYSKCIMKSMESLRTPKSPSPKARKKKGATANGSTNKLGFSDPETVMLAYSNRAAAWMKLRHFEKALLDSGEALKLDPTHLKSIYRKGRALHGLQQYEQACETFQNALLLSAQDKDIKNALQRSKTCDLQSRLGLYEISKYILGTCDGAATECSDYVGPVEIKWREDLGRRGLFVTKDVDVGELLLVSNAFSVVRVDGTNPKKVEGPSGRSNKLLRDELLFKLFNLALRSPKWLHQMSFLTDTEGQKDDRCPPMDLFKPNQTWDSFSHDMPLARIKGVVLQNALDESGSCARGLLNNRLPGENNRQFLGLWALPSFINHSCCPNAVRLHLGDTLFLHASRQLECGDEVTISYVNPLLPLPMRLELLVQDKWGFVCKCQRCELEMRFRDPLKHICKRVYDLWGMKEGVVAGYPESLDMAKNALKLEHQLKLHAPYLHERQLIRTSYFIAYWSAYLNLDQLGDHASIIPRPETMIDAMNVVAPGDSVALFFAAYWAKKFEDQGASKTVVKDAQKKAMYLCKSMYGKQKADVLKRLIKAHAAG</sequence>
<dbReference type="Proteomes" id="UP000822688">
    <property type="component" value="Chromosome 4"/>
</dbReference>
<dbReference type="InterPro" id="IPR019734">
    <property type="entry name" value="TPR_rpt"/>
</dbReference>
<dbReference type="InterPro" id="IPR053209">
    <property type="entry name" value="Gramillin-biosynth_MTr"/>
</dbReference>
<protein>
    <recommendedName>
        <fullName evidence="3">SET domain-containing protein</fullName>
    </recommendedName>
</protein>
<evidence type="ECO:0000256" key="1">
    <source>
        <dbReference type="PROSITE-ProRule" id="PRU00339"/>
    </source>
</evidence>
<evidence type="ECO:0000313" key="5">
    <source>
        <dbReference type="Proteomes" id="UP000822688"/>
    </source>
</evidence>
<feature type="repeat" description="TPR" evidence="1">
    <location>
        <begin position="266"/>
        <end position="299"/>
    </location>
</feature>
<dbReference type="SMART" id="SM00028">
    <property type="entry name" value="TPR"/>
    <property type="match status" value="2"/>
</dbReference>
<dbReference type="InterPro" id="IPR011990">
    <property type="entry name" value="TPR-like_helical_dom_sf"/>
</dbReference>
<dbReference type="PANTHER" id="PTHR47643">
    <property type="entry name" value="TPR DOMAIN PROTEIN (AFU_ORTHOLOGUE AFUA_5G12710)"/>
    <property type="match status" value="1"/>
</dbReference>
<dbReference type="InterPro" id="IPR001214">
    <property type="entry name" value="SET_dom"/>
</dbReference>
<gene>
    <name evidence="4" type="ORF">KC19_4G211400</name>
</gene>
<dbReference type="Gene3D" id="2.170.270.10">
    <property type="entry name" value="SET domain"/>
    <property type="match status" value="1"/>
</dbReference>
<evidence type="ECO:0000256" key="2">
    <source>
        <dbReference type="SAM" id="MobiDB-lite"/>
    </source>
</evidence>
<dbReference type="CDD" id="cd20071">
    <property type="entry name" value="SET_SMYD"/>
    <property type="match status" value="1"/>
</dbReference>
<dbReference type="AlphaFoldDB" id="A0A8T0IBZ3"/>
<dbReference type="Pfam" id="PF00856">
    <property type="entry name" value="SET"/>
    <property type="match status" value="1"/>
</dbReference>
<reference evidence="4" key="1">
    <citation type="submission" date="2020-06" db="EMBL/GenBank/DDBJ databases">
        <title>WGS assembly of Ceratodon purpureus strain R40.</title>
        <authorList>
            <person name="Carey S.B."/>
            <person name="Jenkins J."/>
            <person name="Shu S."/>
            <person name="Lovell J.T."/>
            <person name="Sreedasyam A."/>
            <person name="Maumus F."/>
            <person name="Tiley G.P."/>
            <person name="Fernandez-Pozo N."/>
            <person name="Barry K."/>
            <person name="Chen C."/>
            <person name="Wang M."/>
            <person name="Lipzen A."/>
            <person name="Daum C."/>
            <person name="Saski C.A."/>
            <person name="Payton A.C."/>
            <person name="Mcbreen J.C."/>
            <person name="Conrad R.E."/>
            <person name="Kollar L.M."/>
            <person name="Olsson S."/>
            <person name="Huttunen S."/>
            <person name="Landis J.B."/>
            <person name="Wickett N.J."/>
            <person name="Johnson M.G."/>
            <person name="Rensing S.A."/>
            <person name="Grimwood J."/>
            <person name="Schmutz J."/>
            <person name="Mcdaniel S.F."/>
        </authorList>
    </citation>
    <scope>NUCLEOTIDE SEQUENCE</scope>
    <source>
        <strain evidence="4">R40</strain>
    </source>
</reference>
<keyword evidence="1" id="KW-0802">TPR repeat</keyword>
<dbReference type="SUPFAM" id="SSF82199">
    <property type="entry name" value="SET domain"/>
    <property type="match status" value="1"/>
</dbReference>
<dbReference type="InterPro" id="IPR046341">
    <property type="entry name" value="SET_dom_sf"/>
</dbReference>
<comment type="caution">
    <text evidence="4">The sequence shown here is derived from an EMBL/GenBank/DDBJ whole genome shotgun (WGS) entry which is preliminary data.</text>
</comment>
<dbReference type="Gene3D" id="1.25.40.10">
    <property type="entry name" value="Tetratricopeptide repeat domain"/>
    <property type="match status" value="1"/>
</dbReference>
<organism evidence="4 5">
    <name type="scientific">Ceratodon purpureus</name>
    <name type="common">Fire moss</name>
    <name type="synonym">Dicranum purpureum</name>
    <dbReference type="NCBI Taxonomy" id="3225"/>
    <lineage>
        <taxon>Eukaryota</taxon>
        <taxon>Viridiplantae</taxon>
        <taxon>Streptophyta</taxon>
        <taxon>Embryophyta</taxon>
        <taxon>Bryophyta</taxon>
        <taxon>Bryophytina</taxon>
        <taxon>Bryopsida</taxon>
        <taxon>Dicranidae</taxon>
        <taxon>Pseudoditrichales</taxon>
        <taxon>Ditrichaceae</taxon>
        <taxon>Ceratodon</taxon>
    </lineage>
</organism>
<name>A0A8T0IBZ3_CERPU</name>
<keyword evidence="5" id="KW-1185">Reference proteome</keyword>
<dbReference type="EMBL" id="CM026424">
    <property type="protein sequence ID" value="KAG0580932.1"/>
    <property type="molecule type" value="Genomic_DNA"/>
</dbReference>
<dbReference type="SUPFAM" id="SSF48452">
    <property type="entry name" value="TPR-like"/>
    <property type="match status" value="1"/>
</dbReference>
<feature type="domain" description="SET" evidence="3">
    <location>
        <begin position="372"/>
        <end position="572"/>
    </location>
</feature>
<proteinExistence type="predicted"/>
<feature type="region of interest" description="Disordered" evidence="2">
    <location>
        <begin position="232"/>
        <end position="255"/>
    </location>
</feature>
<evidence type="ECO:0000313" key="4">
    <source>
        <dbReference type="EMBL" id="KAG0580932.1"/>
    </source>
</evidence>